<reference evidence="7 8" key="1">
    <citation type="submission" date="2015-09" db="EMBL/GenBank/DDBJ databases">
        <title>Complete genome sequence of Defluviimonas alba cai42t isolated from an oilfield in Xinjiang.</title>
        <authorList>
            <person name="Geng S."/>
            <person name="Pan X."/>
            <person name="Wu X."/>
        </authorList>
    </citation>
    <scope>NUCLEOTIDE SEQUENCE [LARGE SCALE GENOMIC DNA]</scope>
    <source>
        <strain evidence="8">cai42</strain>
    </source>
</reference>
<evidence type="ECO:0000256" key="4">
    <source>
        <dbReference type="ARBA" id="ARBA00022970"/>
    </source>
</evidence>
<evidence type="ECO:0000256" key="2">
    <source>
        <dbReference type="ARBA" id="ARBA00022448"/>
    </source>
</evidence>
<accession>A0A159YZX9</accession>
<evidence type="ECO:0000256" key="5">
    <source>
        <dbReference type="SAM" id="SignalP"/>
    </source>
</evidence>
<dbReference type="AlphaFoldDB" id="A0A159YZX9"/>
<keyword evidence="8" id="KW-1185">Reference proteome</keyword>
<organism evidence="7 8">
    <name type="scientific">Frigidibacter mobilis</name>
    <dbReference type="NCBI Taxonomy" id="1335048"/>
    <lineage>
        <taxon>Bacteria</taxon>
        <taxon>Pseudomonadati</taxon>
        <taxon>Pseudomonadota</taxon>
        <taxon>Alphaproteobacteria</taxon>
        <taxon>Rhodobacterales</taxon>
        <taxon>Paracoccaceae</taxon>
        <taxon>Frigidibacter</taxon>
    </lineage>
</organism>
<dbReference type="RefSeq" id="WP_236938019.1">
    <property type="nucleotide sequence ID" value="NZ_CP012661.1"/>
</dbReference>
<dbReference type="SUPFAM" id="SSF53822">
    <property type="entry name" value="Periplasmic binding protein-like I"/>
    <property type="match status" value="1"/>
</dbReference>
<dbReference type="Pfam" id="PF13458">
    <property type="entry name" value="Peripla_BP_6"/>
    <property type="match status" value="1"/>
</dbReference>
<dbReference type="Gene3D" id="3.40.50.2300">
    <property type="match status" value="2"/>
</dbReference>
<evidence type="ECO:0000259" key="6">
    <source>
        <dbReference type="Pfam" id="PF13458"/>
    </source>
</evidence>
<dbReference type="InterPro" id="IPR000709">
    <property type="entry name" value="Leu_Ile_Val-bd"/>
</dbReference>
<keyword evidence="7" id="KW-0675">Receptor</keyword>
<evidence type="ECO:0000313" key="7">
    <source>
        <dbReference type="EMBL" id="AMY68027.1"/>
    </source>
</evidence>
<dbReference type="Proteomes" id="UP000076128">
    <property type="component" value="Chromosome"/>
</dbReference>
<dbReference type="STRING" id="1335048.AKL17_0768"/>
<proteinExistence type="inferred from homology"/>
<name>A0A159YZX9_9RHOB</name>
<dbReference type="CDD" id="cd19978">
    <property type="entry name" value="PBP1_ABC_ligand_binding-like"/>
    <property type="match status" value="1"/>
</dbReference>
<feature type="signal peptide" evidence="5">
    <location>
        <begin position="1"/>
        <end position="29"/>
    </location>
</feature>
<protein>
    <submittedName>
        <fullName evidence="7">Extracellular ligand-binding receptor</fullName>
    </submittedName>
</protein>
<keyword evidence="2" id="KW-0813">Transport</keyword>
<dbReference type="InterPro" id="IPR028082">
    <property type="entry name" value="Peripla_BP_I"/>
</dbReference>
<feature type="chain" id="PRO_5007812058" evidence="5">
    <location>
        <begin position="30"/>
        <end position="388"/>
    </location>
</feature>
<dbReference type="InterPro" id="IPR028081">
    <property type="entry name" value="Leu-bd"/>
</dbReference>
<dbReference type="PANTHER" id="PTHR47235">
    <property type="entry name" value="BLR6548 PROTEIN"/>
    <property type="match status" value="1"/>
</dbReference>
<dbReference type="PATRIC" id="fig|1335048.3.peg.797"/>
<sequence>MSVCRMSLRQMARASALLLACLVARPAAAEQGISAGEVRFVQIAALTGPVASLGSGMRDGIEAAFAEINRAGGVHGRMLRLDPRDDAYDPSRSVPVLRDVLGEDAHIALIGATGTPTIAAMRPLTTAAGLPVIGTFTGATFLRDPELGNVFNLRAGYAAEAEEWARLLVDDRGLKRIAILYQDDSFGRAGQSELIAALKRRDVSLVAEGTYMRNTIAVKAALIDIRRAKPQAVVLIGVARPVTEFILASHSLEFDPLFVSISVGADEIAAELGSDGAGLIITQIVPPHDAALPSATAFRAALAAHDPELQPGFINFEGYLVGRLAIAALEATGPALTRERYLETLRGLRTLEIDGLTLSFSETDNQGLDEIFLMVIDPDGNIVPMIRG</sequence>
<comment type="similarity">
    <text evidence="1">Belongs to the leucine-binding protein family.</text>
</comment>
<dbReference type="PRINTS" id="PR00337">
    <property type="entry name" value="LEUILEVALBP"/>
</dbReference>
<gene>
    <name evidence="7" type="ORF">AKL17_0768</name>
</gene>
<feature type="domain" description="Leucine-binding protein" evidence="6">
    <location>
        <begin position="38"/>
        <end position="380"/>
    </location>
</feature>
<dbReference type="PANTHER" id="PTHR47235:SF1">
    <property type="entry name" value="BLR6548 PROTEIN"/>
    <property type="match status" value="1"/>
</dbReference>
<keyword evidence="3 5" id="KW-0732">Signal</keyword>
<evidence type="ECO:0000256" key="1">
    <source>
        <dbReference type="ARBA" id="ARBA00010062"/>
    </source>
</evidence>
<dbReference type="GO" id="GO:0006865">
    <property type="term" value="P:amino acid transport"/>
    <property type="evidence" value="ECO:0007669"/>
    <property type="project" value="UniProtKB-KW"/>
</dbReference>
<dbReference type="KEGG" id="daa:AKL17_0768"/>
<evidence type="ECO:0000313" key="8">
    <source>
        <dbReference type="Proteomes" id="UP000076128"/>
    </source>
</evidence>
<evidence type="ECO:0000256" key="3">
    <source>
        <dbReference type="ARBA" id="ARBA00022729"/>
    </source>
</evidence>
<dbReference type="EMBL" id="CP012661">
    <property type="protein sequence ID" value="AMY68027.1"/>
    <property type="molecule type" value="Genomic_DNA"/>
</dbReference>
<keyword evidence="4" id="KW-0029">Amino-acid transport</keyword>